<keyword evidence="1" id="KW-0175">Coiled coil</keyword>
<dbReference type="PANTHER" id="PTHR15967">
    <property type="entry name" value="E2F-ASSOCIATED PHOSPHOPROTEIN"/>
    <property type="match status" value="1"/>
</dbReference>
<evidence type="ECO:0000256" key="2">
    <source>
        <dbReference type="SAM" id="MobiDB-lite"/>
    </source>
</evidence>
<evidence type="ECO:0000256" key="1">
    <source>
        <dbReference type="SAM" id="Coils"/>
    </source>
</evidence>
<dbReference type="Proteomes" id="UP000790347">
    <property type="component" value="Unassembled WGS sequence"/>
</dbReference>
<evidence type="ECO:0000313" key="3">
    <source>
        <dbReference type="EMBL" id="KAH9518192.1"/>
    </source>
</evidence>
<keyword evidence="4" id="KW-1185">Reference proteome</keyword>
<reference evidence="3" key="1">
    <citation type="submission" date="2013-05" db="EMBL/GenBank/DDBJ databases">
        <authorList>
            <person name="Yim A.K.Y."/>
            <person name="Chan T.F."/>
            <person name="Ji K.M."/>
            <person name="Liu X.Y."/>
            <person name="Zhou J.W."/>
            <person name="Li R.Q."/>
            <person name="Yang K.Y."/>
            <person name="Li J."/>
            <person name="Li M."/>
            <person name="Law P.T.W."/>
            <person name="Wu Y.L."/>
            <person name="Cai Z.L."/>
            <person name="Qin H."/>
            <person name="Bao Y."/>
            <person name="Leung R.K.K."/>
            <person name="Ng P.K.S."/>
            <person name="Zou J."/>
            <person name="Zhong X.J."/>
            <person name="Ran P.X."/>
            <person name="Zhong N.S."/>
            <person name="Liu Z.G."/>
            <person name="Tsui S.K.W."/>
        </authorList>
    </citation>
    <scope>NUCLEOTIDE SEQUENCE</scope>
    <source>
        <strain evidence="3">Derf</strain>
        <tissue evidence="3">Whole organism</tissue>
    </source>
</reference>
<evidence type="ECO:0008006" key="5">
    <source>
        <dbReference type="Google" id="ProtNLM"/>
    </source>
</evidence>
<dbReference type="PANTHER" id="PTHR15967:SF0">
    <property type="entry name" value="E2F-ASSOCIATED PHOSPHOPROTEIN"/>
    <property type="match status" value="1"/>
</dbReference>
<dbReference type="AlphaFoldDB" id="A0A922I3Z0"/>
<dbReference type="Pfam" id="PF10238">
    <property type="entry name" value="Eapp_C"/>
    <property type="match status" value="1"/>
</dbReference>
<evidence type="ECO:0000313" key="4">
    <source>
        <dbReference type="Proteomes" id="UP000790347"/>
    </source>
</evidence>
<feature type="compositionally biased region" description="Acidic residues" evidence="2">
    <location>
        <begin position="24"/>
        <end position="35"/>
    </location>
</feature>
<accession>A0A922I3Z0</accession>
<feature type="region of interest" description="Disordered" evidence="2">
    <location>
        <begin position="17"/>
        <end position="40"/>
    </location>
</feature>
<reference evidence="3" key="2">
    <citation type="journal article" date="2022" name="Res Sq">
        <title>Comparative Genomics Reveals Insights into the Divergent Evolution of Astigmatic Mites and Household Pest Adaptations.</title>
        <authorList>
            <person name="Xiong Q."/>
            <person name="Wan A.T.-Y."/>
            <person name="Liu X.-Y."/>
            <person name="Fung C.S.-H."/>
            <person name="Xiao X."/>
            <person name="Malainual N."/>
            <person name="Hou J."/>
            <person name="Wang L."/>
            <person name="Wang M."/>
            <person name="Yang K."/>
            <person name="Cui Y."/>
            <person name="Leung E."/>
            <person name="Nong W."/>
            <person name="Shin S.-K."/>
            <person name="Au S."/>
            <person name="Jeong K.Y."/>
            <person name="Chew F.T."/>
            <person name="Hui J."/>
            <person name="Leung T.F."/>
            <person name="Tungtrongchitr A."/>
            <person name="Zhong N."/>
            <person name="Liu Z."/>
            <person name="Tsui S."/>
        </authorList>
    </citation>
    <scope>NUCLEOTIDE SEQUENCE</scope>
    <source>
        <strain evidence="3">Derf</strain>
        <tissue evidence="3">Whole organism</tissue>
    </source>
</reference>
<dbReference type="GO" id="GO:0005634">
    <property type="term" value="C:nucleus"/>
    <property type="evidence" value="ECO:0007669"/>
    <property type="project" value="TreeGrafter"/>
</dbReference>
<name>A0A922I3Z0_DERFA</name>
<dbReference type="EMBL" id="ASGP02000003">
    <property type="protein sequence ID" value="KAH9518192.1"/>
    <property type="molecule type" value="Genomic_DNA"/>
</dbReference>
<feature type="coiled-coil region" evidence="1">
    <location>
        <begin position="266"/>
        <end position="293"/>
    </location>
</feature>
<protein>
    <recommendedName>
        <fullName evidence="5">E2F-associated phosphoprotein</fullName>
    </recommendedName>
</protein>
<gene>
    <name evidence="3" type="ORF">DERF_008785</name>
</gene>
<dbReference type="InterPro" id="IPR019370">
    <property type="entry name" value="E2F-assoc_phosphoprotein"/>
</dbReference>
<comment type="caution">
    <text evidence="3">The sequence shown here is derived from an EMBL/GenBank/DDBJ whole genome shotgun (WGS) entry which is preliminary data.</text>
</comment>
<organism evidence="3 4">
    <name type="scientific">Dermatophagoides farinae</name>
    <name type="common">American house dust mite</name>
    <dbReference type="NCBI Taxonomy" id="6954"/>
    <lineage>
        <taxon>Eukaryota</taxon>
        <taxon>Metazoa</taxon>
        <taxon>Ecdysozoa</taxon>
        <taxon>Arthropoda</taxon>
        <taxon>Chelicerata</taxon>
        <taxon>Arachnida</taxon>
        <taxon>Acari</taxon>
        <taxon>Acariformes</taxon>
        <taxon>Sarcoptiformes</taxon>
        <taxon>Astigmata</taxon>
        <taxon>Psoroptidia</taxon>
        <taxon>Analgoidea</taxon>
        <taxon>Pyroglyphidae</taxon>
        <taxon>Dermatophagoidinae</taxon>
        <taxon>Dermatophagoides</taxon>
    </lineage>
</organism>
<feature type="region of interest" description="Disordered" evidence="2">
    <location>
        <begin position="132"/>
        <end position="151"/>
    </location>
</feature>
<proteinExistence type="predicted"/>
<sequence length="331" mass="38761">MDQDDCYYEDILDGISDAESSYSSDDDNDNIGNDDNDNRQKQRIVQLKEHLTKETYDILIGNNVNDDVVVDSNEQFENEMYNEARNHVNGVHVVDSNNIIGVIPSTSLCFNKFSEQSSTYNHGQQQTSIIPKDSFISNNPSSSNHNNKLENQINADEKEKILDELFYDPDEDDSNQQWIDKKKFQYESRITSLESDSNVDQDDKQRINKLQSDRRLKKPRSDATLNCPCCLSLLCLDCQRHEIYKTQYRAMFVLNCRIDFERKLFFKNKDELRKKFQKRKKRLQQENKMDEQSSSLTGDQYYPVHCNICNTQVAVYDLDEVYHFFTVIASH</sequence>
<feature type="compositionally biased region" description="Low complexity" evidence="2">
    <location>
        <begin position="134"/>
        <end position="146"/>
    </location>
</feature>